<dbReference type="GO" id="GO:0009086">
    <property type="term" value="P:methionine biosynthetic process"/>
    <property type="evidence" value="ECO:0007669"/>
    <property type="project" value="TreeGrafter"/>
</dbReference>
<evidence type="ECO:0000256" key="5">
    <source>
        <dbReference type="ARBA" id="ARBA00034478"/>
    </source>
</evidence>
<keyword evidence="2 6" id="KW-0808">Transferase</keyword>
<proteinExistence type="predicted"/>
<sequence>MPTTPPSKSLHGNDYCYCLLILFATSSQLSSLILQKRIGRSWSNMRPTVIDGGFGTQLASYLGSCVDEDPLWSARMLSTHADLVVKVHLDFLKAGAQLIRTNSYQASVGGFVEHLGLSEVESLELIKKSVQLAQIAVKKYKEDNDAAPADIPILGSVGPYGACLHDGSEYFGYEGMQLTLEQLIDWHRPRIQALDEAGLKVLAVETIPSLLEARAVSHLLKVEFPHLRFWLSFSCKDGERISEGTLIKDAAAECWQIACAQLEAIGVNCVHPAYVSSLLKSIKEANSSIPLVAYPNSGEQYIAGKGWQENGEKVSQFVQEWLPLGTRFVGGCCRTYPRDIEEILSQVGKISAADP</sequence>
<dbReference type="GO" id="GO:0032259">
    <property type="term" value="P:methylation"/>
    <property type="evidence" value="ECO:0007669"/>
    <property type="project" value="UniProtKB-KW"/>
</dbReference>
<feature type="domain" description="Hcy-binding" evidence="7">
    <location>
        <begin position="36"/>
        <end position="347"/>
    </location>
</feature>
<comment type="pathway">
    <text evidence="5">Amino-acid biosynthesis; L-methionine biosynthesis via de novo pathway.</text>
</comment>
<accession>A0A8S1DMP5</accession>
<comment type="cofactor">
    <cofactor evidence="6">
        <name>Zn(2+)</name>
        <dbReference type="ChEBI" id="CHEBI:29105"/>
    </cofactor>
</comment>
<comment type="caution">
    <text evidence="8">The sequence shown here is derived from an EMBL/GenBank/DDBJ whole genome shotgun (WGS) entry which is preliminary data.</text>
</comment>
<dbReference type="GO" id="GO:0033528">
    <property type="term" value="P:S-methylmethionine cycle"/>
    <property type="evidence" value="ECO:0007669"/>
    <property type="project" value="TreeGrafter"/>
</dbReference>
<keyword evidence="1 6" id="KW-0489">Methyltransferase</keyword>
<dbReference type="InterPro" id="IPR003726">
    <property type="entry name" value="HCY_dom"/>
</dbReference>
<keyword evidence="3 6" id="KW-0479">Metal-binding</keyword>
<keyword evidence="4 6" id="KW-0862">Zinc</keyword>
<dbReference type="PANTHER" id="PTHR46015">
    <property type="entry name" value="ZGC:172121"/>
    <property type="match status" value="1"/>
</dbReference>
<evidence type="ECO:0000313" key="8">
    <source>
        <dbReference type="EMBL" id="CAB3381337.1"/>
    </source>
</evidence>
<reference evidence="8 9" key="1">
    <citation type="submission" date="2020-04" db="EMBL/GenBank/DDBJ databases">
        <authorList>
            <person name="Alioto T."/>
            <person name="Alioto T."/>
            <person name="Gomez Garrido J."/>
        </authorList>
    </citation>
    <scope>NUCLEOTIDE SEQUENCE [LARGE SCALE GENOMIC DNA]</scope>
</reference>
<dbReference type="Pfam" id="PF02574">
    <property type="entry name" value="S-methyl_trans"/>
    <property type="match status" value="1"/>
</dbReference>
<evidence type="ECO:0000256" key="4">
    <source>
        <dbReference type="ARBA" id="ARBA00022833"/>
    </source>
</evidence>
<name>A0A8S1DMP5_9INSE</name>
<protein>
    <recommendedName>
        <fullName evidence="7">Hcy-binding domain-containing protein</fullName>
    </recommendedName>
</protein>
<evidence type="ECO:0000259" key="7">
    <source>
        <dbReference type="PROSITE" id="PS50970"/>
    </source>
</evidence>
<dbReference type="InterPro" id="IPR051486">
    <property type="entry name" value="Hcy_S-methyltransferase"/>
</dbReference>
<evidence type="ECO:0000256" key="2">
    <source>
        <dbReference type="ARBA" id="ARBA00022679"/>
    </source>
</evidence>
<evidence type="ECO:0000256" key="6">
    <source>
        <dbReference type="PROSITE-ProRule" id="PRU00333"/>
    </source>
</evidence>
<dbReference type="AlphaFoldDB" id="A0A8S1DMP5"/>
<keyword evidence="9" id="KW-1185">Reference proteome</keyword>
<evidence type="ECO:0000256" key="1">
    <source>
        <dbReference type="ARBA" id="ARBA00022603"/>
    </source>
</evidence>
<organism evidence="8 9">
    <name type="scientific">Cloeon dipterum</name>
    <dbReference type="NCBI Taxonomy" id="197152"/>
    <lineage>
        <taxon>Eukaryota</taxon>
        <taxon>Metazoa</taxon>
        <taxon>Ecdysozoa</taxon>
        <taxon>Arthropoda</taxon>
        <taxon>Hexapoda</taxon>
        <taxon>Insecta</taxon>
        <taxon>Pterygota</taxon>
        <taxon>Palaeoptera</taxon>
        <taxon>Ephemeroptera</taxon>
        <taxon>Pisciforma</taxon>
        <taxon>Baetidae</taxon>
        <taxon>Cloeon</taxon>
    </lineage>
</organism>
<dbReference type="FunFam" id="3.20.20.330:FF:000002">
    <property type="entry name" value="Homocysteine S-methyltransferase"/>
    <property type="match status" value="1"/>
</dbReference>
<dbReference type="Proteomes" id="UP000494165">
    <property type="component" value="Unassembled WGS sequence"/>
</dbReference>
<gene>
    <name evidence="8" type="ORF">CLODIP_2_CD11099</name>
</gene>
<dbReference type="NCBIfam" id="NF007020">
    <property type="entry name" value="PRK09485.1"/>
    <property type="match status" value="1"/>
</dbReference>
<evidence type="ECO:0000256" key="3">
    <source>
        <dbReference type="ARBA" id="ARBA00022723"/>
    </source>
</evidence>
<feature type="binding site" evidence="6">
    <location>
        <position position="332"/>
    </location>
    <ligand>
        <name>Zn(2+)</name>
        <dbReference type="ChEBI" id="CHEBI:29105"/>
    </ligand>
</feature>
<dbReference type="InterPro" id="IPR036589">
    <property type="entry name" value="HCY_dom_sf"/>
</dbReference>
<dbReference type="Gene3D" id="3.20.20.330">
    <property type="entry name" value="Homocysteine-binding-like domain"/>
    <property type="match status" value="1"/>
</dbReference>
<evidence type="ECO:0000313" key="9">
    <source>
        <dbReference type="Proteomes" id="UP000494165"/>
    </source>
</evidence>
<dbReference type="GO" id="GO:0008898">
    <property type="term" value="F:S-adenosylmethionine-homocysteine S-methyltransferase activity"/>
    <property type="evidence" value="ECO:0007669"/>
    <property type="project" value="TreeGrafter"/>
</dbReference>
<dbReference type="OrthoDB" id="261426at2759"/>
<feature type="binding site" evidence="6">
    <location>
        <position position="269"/>
    </location>
    <ligand>
        <name>Zn(2+)</name>
        <dbReference type="ChEBI" id="CHEBI:29105"/>
    </ligand>
</feature>
<dbReference type="PROSITE" id="PS50970">
    <property type="entry name" value="HCY"/>
    <property type="match status" value="1"/>
</dbReference>
<dbReference type="EMBL" id="CADEPI010000231">
    <property type="protein sequence ID" value="CAB3381337.1"/>
    <property type="molecule type" value="Genomic_DNA"/>
</dbReference>
<feature type="binding site" evidence="6">
    <location>
        <position position="333"/>
    </location>
    <ligand>
        <name>Zn(2+)</name>
        <dbReference type="ChEBI" id="CHEBI:29105"/>
    </ligand>
</feature>
<dbReference type="PANTHER" id="PTHR46015:SF1">
    <property type="entry name" value="HOMOCYSTEINE S-METHYLTRANSFERASE-LIKE ISOFORM 1"/>
    <property type="match status" value="1"/>
</dbReference>
<dbReference type="SUPFAM" id="SSF82282">
    <property type="entry name" value="Homocysteine S-methyltransferase"/>
    <property type="match status" value="1"/>
</dbReference>
<dbReference type="GO" id="GO:0046872">
    <property type="term" value="F:metal ion binding"/>
    <property type="evidence" value="ECO:0007669"/>
    <property type="project" value="UniProtKB-KW"/>
</dbReference>